<accession>A0A4Q1SAB0</accession>
<gene>
    <name evidence="1" type="ORF">ESZ00_16595</name>
</gene>
<sequence length="158" mass="17529">MNKLQPTNAPVNLGRHRRACSICAHAQCEDIDAAFIAWRSPAAIAEEFGLSDRASVYRHAHAFGLFPKRQRNVRAALEKIIEKAGEVDVTAAAVVAAVQAYSKINAAGQWIERTEQVSLNDLFDRMSTQELEEYAQSWKLPRWFTAIAQSATGNDGQE</sequence>
<organism evidence="1 2">
    <name type="scientific">Silvibacterium dinghuense</name>
    <dbReference type="NCBI Taxonomy" id="1560006"/>
    <lineage>
        <taxon>Bacteria</taxon>
        <taxon>Pseudomonadati</taxon>
        <taxon>Acidobacteriota</taxon>
        <taxon>Terriglobia</taxon>
        <taxon>Terriglobales</taxon>
        <taxon>Acidobacteriaceae</taxon>
        <taxon>Silvibacterium</taxon>
    </lineage>
</organism>
<keyword evidence="2" id="KW-1185">Reference proteome</keyword>
<dbReference type="Proteomes" id="UP000290253">
    <property type="component" value="Unassembled WGS sequence"/>
</dbReference>
<dbReference type="AlphaFoldDB" id="A0A4Q1SAB0"/>
<evidence type="ECO:0000313" key="1">
    <source>
        <dbReference type="EMBL" id="RXS93682.1"/>
    </source>
</evidence>
<dbReference type="RefSeq" id="WP_129209451.1">
    <property type="nucleotide sequence ID" value="NZ_BMGU01000002.1"/>
</dbReference>
<protein>
    <submittedName>
        <fullName evidence="1">Uncharacterized protein</fullName>
    </submittedName>
</protein>
<name>A0A4Q1SAB0_9BACT</name>
<proteinExistence type="predicted"/>
<comment type="caution">
    <text evidence="1">The sequence shown here is derived from an EMBL/GenBank/DDBJ whole genome shotgun (WGS) entry which is preliminary data.</text>
</comment>
<dbReference type="EMBL" id="SDMK01000004">
    <property type="protein sequence ID" value="RXS93682.1"/>
    <property type="molecule type" value="Genomic_DNA"/>
</dbReference>
<dbReference type="OrthoDB" id="121737at2"/>
<reference evidence="1 2" key="1">
    <citation type="journal article" date="2016" name="Int. J. Syst. Evol. Microbiol.">
        <title>Acidipila dinghuensis sp. nov., an acidobacterium isolated from forest soil.</title>
        <authorList>
            <person name="Jiang Y.W."/>
            <person name="Wang J."/>
            <person name="Chen M.H."/>
            <person name="Lv Y.Y."/>
            <person name="Qiu L.H."/>
        </authorList>
    </citation>
    <scope>NUCLEOTIDE SEQUENCE [LARGE SCALE GENOMIC DNA]</scope>
    <source>
        <strain evidence="1 2">DHOF10</strain>
    </source>
</reference>
<evidence type="ECO:0000313" key="2">
    <source>
        <dbReference type="Proteomes" id="UP000290253"/>
    </source>
</evidence>